<protein>
    <submittedName>
        <fullName evidence="2">Uncharacterized protein</fullName>
    </submittedName>
</protein>
<evidence type="ECO:0000313" key="2">
    <source>
        <dbReference type="EMBL" id="CCF48031.1"/>
    </source>
</evidence>
<reference evidence="2 3" key="1">
    <citation type="journal article" date="2012" name="Plant Cell">
        <title>Genome comparison of barley and maize smut fungi reveals targeted loss of RNA silencing components and species-specific presence of transposable elements.</title>
        <authorList>
            <person name="Laurie J.D."/>
            <person name="Ali S."/>
            <person name="Linning R."/>
            <person name="Mannhaupt G."/>
            <person name="Wong P."/>
            <person name="Gueldener U."/>
            <person name="Muensterkoetter M."/>
            <person name="Moore R."/>
            <person name="Kahmann R."/>
            <person name="Bakkeren G."/>
            <person name="Schirawski J."/>
        </authorList>
    </citation>
    <scope>NUCLEOTIDE SEQUENCE [LARGE SCALE GENOMIC DNA]</scope>
    <source>
        <strain evidence="3">Uh4875-4</strain>
    </source>
</reference>
<evidence type="ECO:0000256" key="1">
    <source>
        <dbReference type="SAM" id="MobiDB-lite"/>
    </source>
</evidence>
<feature type="region of interest" description="Disordered" evidence="1">
    <location>
        <begin position="22"/>
        <end position="88"/>
    </location>
</feature>
<dbReference type="HOGENOM" id="CLU_2470752_0_0_1"/>
<dbReference type="EMBL" id="CAGI01000064">
    <property type="protein sequence ID" value="CCF48031.1"/>
    <property type="molecule type" value="Genomic_DNA"/>
</dbReference>
<comment type="caution">
    <text evidence="2">The sequence shown here is derived from an EMBL/GenBank/DDBJ whole genome shotgun (WGS) entry which is preliminary data.</text>
</comment>
<gene>
    <name evidence="2" type="ORF">UHOR_04023</name>
</gene>
<keyword evidence="3" id="KW-1185">Reference proteome</keyword>
<dbReference type="Proteomes" id="UP000006174">
    <property type="component" value="Unassembled WGS sequence"/>
</dbReference>
<proteinExistence type="predicted"/>
<dbReference type="AlphaFoldDB" id="I2FM88"/>
<feature type="compositionally biased region" description="Polar residues" evidence="1">
    <location>
        <begin position="29"/>
        <end position="42"/>
    </location>
</feature>
<feature type="compositionally biased region" description="Polar residues" evidence="1">
    <location>
        <begin position="53"/>
        <end position="68"/>
    </location>
</feature>
<organism evidence="2 3">
    <name type="scientific">Ustilago hordei</name>
    <name type="common">Barley covered smut fungus</name>
    <dbReference type="NCBI Taxonomy" id="120017"/>
    <lineage>
        <taxon>Eukaryota</taxon>
        <taxon>Fungi</taxon>
        <taxon>Dikarya</taxon>
        <taxon>Basidiomycota</taxon>
        <taxon>Ustilaginomycotina</taxon>
        <taxon>Ustilaginomycetes</taxon>
        <taxon>Ustilaginales</taxon>
        <taxon>Ustilaginaceae</taxon>
        <taxon>Ustilago</taxon>
    </lineage>
</organism>
<evidence type="ECO:0000313" key="3">
    <source>
        <dbReference type="Proteomes" id="UP000006174"/>
    </source>
</evidence>
<sequence>MSILRAFQIGIIISSTRQPRICPQKLRSTRNQAAVKQPQPASKVQPFPCRSVARNNSKIPPLSNSQPSHVEILPSHPSVKQGDQKGKT</sequence>
<accession>I2FM88</accession>
<name>I2FM88_USTHO</name>